<dbReference type="EMBL" id="FOIR01000004">
    <property type="protein sequence ID" value="SEW41374.1"/>
    <property type="molecule type" value="Genomic_DNA"/>
</dbReference>
<keyword evidence="3 10" id="KW-0808">Transferase</keyword>
<accession>A0A1I0RK27</accession>
<dbReference type="HAMAP" id="MF_01499">
    <property type="entry name" value="DacA"/>
    <property type="match status" value="1"/>
</dbReference>
<keyword evidence="2 10" id="KW-1003">Cell membrane</keyword>
<keyword evidence="8 10" id="KW-1133">Transmembrane helix</keyword>
<dbReference type="RefSeq" id="WP_090260695.1">
    <property type="nucleotide sequence ID" value="NZ_FOIR01000004.1"/>
</dbReference>
<reference evidence="13" key="1">
    <citation type="submission" date="2016-10" db="EMBL/GenBank/DDBJ databases">
        <authorList>
            <person name="Varghese N."/>
            <person name="Submissions S."/>
        </authorList>
    </citation>
    <scope>NUCLEOTIDE SEQUENCE [LARGE SCALE GENOMIC DNA]</scope>
    <source>
        <strain evidence="13">CGMCC 1.12402</strain>
    </source>
</reference>
<dbReference type="GO" id="GO:0004016">
    <property type="term" value="F:adenylate cyclase activity"/>
    <property type="evidence" value="ECO:0007669"/>
    <property type="project" value="UniProtKB-UniRule"/>
</dbReference>
<evidence type="ECO:0000313" key="13">
    <source>
        <dbReference type="Proteomes" id="UP000199437"/>
    </source>
</evidence>
<dbReference type="InterPro" id="IPR045585">
    <property type="entry name" value="CdaA_N"/>
</dbReference>
<dbReference type="GO" id="GO:0006171">
    <property type="term" value="P:cAMP biosynthetic process"/>
    <property type="evidence" value="ECO:0007669"/>
    <property type="project" value="InterPro"/>
</dbReference>
<dbReference type="InterPro" id="IPR036888">
    <property type="entry name" value="DNA_integrity_DisA_N_sf"/>
</dbReference>
<dbReference type="Pfam" id="PF19293">
    <property type="entry name" value="CdaA_N"/>
    <property type="match status" value="1"/>
</dbReference>
<evidence type="ECO:0000256" key="8">
    <source>
        <dbReference type="ARBA" id="ARBA00022989"/>
    </source>
</evidence>
<feature type="transmembrane region" description="Helical" evidence="10">
    <location>
        <begin position="12"/>
        <end position="31"/>
    </location>
</feature>
<feature type="domain" description="DAC" evidence="11">
    <location>
        <begin position="84"/>
        <end position="252"/>
    </location>
</feature>
<comment type="similarity">
    <text evidence="10">Belongs to the adenylate cyclase family. DacA/CdaA subfamily.</text>
</comment>
<dbReference type="PANTHER" id="PTHR34185">
    <property type="entry name" value="DIADENYLATE CYCLASE"/>
    <property type="match status" value="1"/>
</dbReference>
<comment type="subunit">
    <text evidence="10">Probably a homodimer.</text>
</comment>
<evidence type="ECO:0000256" key="3">
    <source>
        <dbReference type="ARBA" id="ARBA00022679"/>
    </source>
</evidence>
<dbReference type="GO" id="GO:0106408">
    <property type="term" value="F:diadenylate cyclase activity"/>
    <property type="evidence" value="ECO:0007669"/>
    <property type="project" value="UniProtKB-EC"/>
</dbReference>
<name>A0A1I0RK27_9BACT</name>
<keyword evidence="4 10" id="KW-0812">Transmembrane</keyword>
<dbReference type="OrthoDB" id="9807385at2"/>
<dbReference type="InterPro" id="IPR034701">
    <property type="entry name" value="CdaA"/>
</dbReference>
<evidence type="ECO:0000259" key="11">
    <source>
        <dbReference type="PROSITE" id="PS51794"/>
    </source>
</evidence>
<dbReference type="PIRSF" id="PIRSF004793">
    <property type="entry name" value="UCP004793"/>
    <property type="match status" value="1"/>
</dbReference>
<feature type="transmembrane region" description="Helical" evidence="10">
    <location>
        <begin position="37"/>
        <end position="56"/>
    </location>
</feature>
<dbReference type="InterPro" id="IPR014046">
    <property type="entry name" value="C-di-AMP_synthase"/>
</dbReference>
<evidence type="ECO:0000256" key="9">
    <source>
        <dbReference type="ARBA" id="ARBA00023136"/>
    </source>
</evidence>
<dbReference type="EC" id="2.7.7.85" evidence="10"/>
<protein>
    <recommendedName>
        <fullName evidence="10">Diadenylate cyclase</fullName>
        <shortName evidence="10">DAC</shortName>
        <ecNumber evidence="10">2.7.7.85</ecNumber>
    </recommendedName>
    <alternativeName>
        <fullName evidence="10">Cyclic-di-AMP synthase</fullName>
        <shortName evidence="10">c-di-AMP synthase</shortName>
    </alternativeName>
</protein>
<dbReference type="InterPro" id="IPR050338">
    <property type="entry name" value="DisA"/>
</dbReference>
<dbReference type="Pfam" id="PF02457">
    <property type="entry name" value="DAC"/>
    <property type="match status" value="1"/>
</dbReference>
<dbReference type="Proteomes" id="UP000199437">
    <property type="component" value="Unassembled WGS sequence"/>
</dbReference>
<sequence length="279" mass="31255">MIYAFKIGFLDVRWVDIVDILLVSVLIYQVYKLLKGSVAVRVLIGFLVLYLIYLIVRAAEMELLAGILGQFMGVGVLAAIIIFSQEIRKFLLILGKSTFRQDGILKSIMIWKRKEEKEQFNITPVIEAAKSLSATNTGALIVFSKNSELKFYADTGDLMDAVVSKRLLISIFNKHSPLHDGAIILFKNRIKAARCILPVSERELPAQYGMRHRAAMGMSEATDTLTMIISEETGQISIARNGVIDSNLLIPEIRKRINSYLSEAKQEKETEEANLEVAS</sequence>
<comment type="function">
    <text evidence="10">Catalyzes the condensation of 2 ATP molecules into cyclic di-AMP (c-di-AMP), a second messenger used to regulate differing processes in different bacteria.</text>
</comment>
<dbReference type="STRING" id="1267423.SAMN05216290_3735"/>
<keyword evidence="7 10" id="KW-0067">ATP-binding</keyword>
<dbReference type="AlphaFoldDB" id="A0A1I0RK27"/>
<dbReference type="InterPro" id="IPR003390">
    <property type="entry name" value="DNA_integrity_scan_DisA_N"/>
</dbReference>
<comment type="catalytic activity">
    <reaction evidence="1 10">
        <text>2 ATP = 3',3'-c-di-AMP + 2 diphosphate</text>
        <dbReference type="Rhea" id="RHEA:35655"/>
        <dbReference type="ChEBI" id="CHEBI:30616"/>
        <dbReference type="ChEBI" id="CHEBI:33019"/>
        <dbReference type="ChEBI" id="CHEBI:71500"/>
        <dbReference type="EC" id="2.7.7.85"/>
    </reaction>
</comment>
<evidence type="ECO:0000256" key="5">
    <source>
        <dbReference type="ARBA" id="ARBA00022695"/>
    </source>
</evidence>
<evidence type="ECO:0000256" key="1">
    <source>
        <dbReference type="ARBA" id="ARBA00000877"/>
    </source>
</evidence>
<organism evidence="12 13">
    <name type="scientific">Roseivirga pacifica</name>
    <dbReference type="NCBI Taxonomy" id="1267423"/>
    <lineage>
        <taxon>Bacteria</taxon>
        <taxon>Pseudomonadati</taxon>
        <taxon>Bacteroidota</taxon>
        <taxon>Cytophagia</taxon>
        <taxon>Cytophagales</taxon>
        <taxon>Roseivirgaceae</taxon>
        <taxon>Roseivirga</taxon>
    </lineage>
</organism>
<keyword evidence="5 10" id="KW-0548">Nucleotidyltransferase</keyword>
<comment type="caution">
    <text evidence="10">Lacks conserved residue(s) required for the propagation of feature annotation.</text>
</comment>
<dbReference type="GeneID" id="99988403"/>
<dbReference type="SUPFAM" id="SSF143597">
    <property type="entry name" value="YojJ-like"/>
    <property type="match status" value="1"/>
</dbReference>
<dbReference type="PROSITE" id="PS51794">
    <property type="entry name" value="DAC"/>
    <property type="match status" value="1"/>
</dbReference>
<evidence type="ECO:0000256" key="4">
    <source>
        <dbReference type="ARBA" id="ARBA00022692"/>
    </source>
</evidence>
<evidence type="ECO:0000256" key="6">
    <source>
        <dbReference type="ARBA" id="ARBA00022741"/>
    </source>
</evidence>
<gene>
    <name evidence="10" type="primary">dacA</name>
    <name evidence="12" type="ORF">SAMN05216290_3735</name>
</gene>
<proteinExistence type="inferred from homology"/>
<keyword evidence="13" id="KW-1185">Reference proteome</keyword>
<evidence type="ECO:0000256" key="10">
    <source>
        <dbReference type="HAMAP-Rule" id="MF_01499"/>
    </source>
</evidence>
<dbReference type="GO" id="GO:0005524">
    <property type="term" value="F:ATP binding"/>
    <property type="evidence" value="ECO:0007669"/>
    <property type="project" value="UniProtKB-UniRule"/>
</dbReference>
<keyword evidence="6 10" id="KW-0547">Nucleotide-binding</keyword>
<evidence type="ECO:0000256" key="2">
    <source>
        <dbReference type="ARBA" id="ARBA00022475"/>
    </source>
</evidence>
<dbReference type="Gene3D" id="3.40.1700.10">
    <property type="entry name" value="DNA integrity scanning protein, DisA, N-terminal domain"/>
    <property type="match status" value="1"/>
</dbReference>
<feature type="transmembrane region" description="Helical" evidence="10">
    <location>
        <begin position="63"/>
        <end position="83"/>
    </location>
</feature>
<evidence type="ECO:0000256" key="7">
    <source>
        <dbReference type="ARBA" id="ARBA00022840"/>
    </source>
</evidence>
<dbReference type="PANTHER" id="PTHR34185:SF1">
    <property type="entry name" value="DIADENYLATE CYCLASE"/>
    <property type="match status" value="1"/>
</dbReference>
<keyword evidence="9 10" id="KW-0472">Membrane</keyword>
<dbReference type="NCBIfam" id="TIGR00159">
    <property type="entry name" value="diadenylate cyclase CdaA"/>
    <property type="match status" value="1"/>
</dbReference>
<evidence type="ECO:0000313" key="12">
    <source>
        <dbReference type="EMBL" id="SEW41374.1"/>
    </source>
</evidence>